<evidence type="ECO:0000313" key="2">
    <source>
        <dbReference type="EMBL" id="MCI73315.1"/>
    </source>
</evidence>
<reference evidence="2 3" key="1">
    <citation type="journal article" date="2018" name="Front. Plant Sci.">
        <title>Red Clover (Trifolium pratense) and Zigzag Clover (T. medium) - A Picture of Genomic Similarities and Differences.</title>
        <authorList>
            <person name="Dluhosova J."/>
            <person name="Istvanek J."/>
            <person name="Nedelnik J."/>
            <person name="Repkova J."/>
        </authorList>
    </citation>
    <scope>NUCLEOTIDE SEQUENCE [LARGE SCALE GENOMIC DNA]</scope>
    <source>
        <strain evidence="3">cv. 10/8</strain>
        <tissue evidence="2">Leaf</tissue>
    </source>
</reference>
<feature type="compositionally biased region" description="Pro residues" evidence="1">
    <location>
        <begin position="18"/>
        <end position="31"/>
    </location>
</feature>
<feature type="region of interest" description="Disordered" evidence="1">
    <location>
        <begin position="1"/>
        <end position="74"/>
    </location>
</feature>
<dbReference type="EMBL" id="LXQA010835819">
    <property type="protein sequence ID" value="MCI73315.1"/>
    <property type="molecule type" value="Genomic_DNA"/>
</dbReference>
<accession>A0A392UNI0</accession>
<evidence type="ECO:0000313" key="3">
    <source>
        <dbReference type="Proteomes" id="UP000265520"/>
    </source>
</evidence>
<feature type="non-terminal residue" evidence="2">
    <location>
        <position position="74"/>
    </location>
</feature>
<name>A0A392UNI0_9FABA</name>
<dbReference type="Proteomes" id="UP000265520">
    <property type="component" value="Unassembled WGS sequence"/>
</dbReference>
<organism evidence="2 3">
    <name type="scientific">Trifolium medium</name>
    <dbReference type="NCBI Taxonomy" id="97028"/>
    <lineage>
        <taxon>Eukaryota</taxon>
        <taxon>Viridiplantae</taxon>
        <taxon>Streptophyta</taxon>
        <taxon>Embryophyta</taxon>
        <taxon>Tracheophyta</taxon>
        <taxon>Spermatophyta</taxon>
        <taxon>Magnoliopsida</taxon>
        <taxon>eudicotyledons</taxon>
        <taxon>Gunneridae</taxon>
        <taxon>Pentapetalae</taxon>
        <taxon>rosids</taxon>
        <taxon>fabids</taxon>
        <taxon>Fabales</taxon>
        <taxon>Fabaceae</taxon>
        <taxon>Papilionoideae</taxon>
        <taxon>50 kb inversion clade</taxon>
        <taxon>NPAAA clade</taxon>
        <taxon>Hologalegina</taxon>
        <taxon>IRL clade</taxon>
        <taxon>Trifolieae</taxon>
        <taxon>Trifolium</taxon>
    </lineage>
</organism>
<evidence type="ECO:0000256" key="1">
    <source>
        <dbReference type="SAM" id="MobiDB-lite"/>
    </source>
</evidence>
<feature type="non-terminal residue" evidence="2">
    <location>
        <position position="1"/>
    </location>
</feature>
<comment type="caution">
    <text evidence="2">The sequence shown here is derived from an EMBL/GenBank/DDBJ whole genome shotgun (WGS) entry which is preliminary data.</text>
</comment>
<dbReference type="AlphaFoldDB" id="A0A392UNI0"/>
<proteinExistence type="predicted"/>
<keyword evidence="3" id="KW-1185">Reference proteome</keyword>
<feature type="compositionally biased region" description="Polar residues" evidence="1">
    <location>
        <begin position="1"/>
        <end position="14"/>
    </location>
</feature>
<sequence>QQQGMTGSGARQVNPSAGRPPRPAAVPPPDEGPQNKQQKSKIPVLEKHLINQLSSDEQNSINSKFQEATEADKK</sequence>
<feature type="compositionally biased region" description="Polar residues" evidence="1">
    <location>
        <begin position="51"/>
        <end position="66"/>
    </location>
</feature>
<protein>
    <submittedName>
        <fullName evidence="2">Actin cytoskeleton-regulatory complex protein PAN1-like</fullName>
    </submittedName>
</protein>